<accession>D4G874</accession>
<sequence length="37" mass="4507">MSLELVSFMNLNCKKMKFIVFNQFLMNSYENLQIFLK</sequence>
<keyword evidence="2" id="KW-1185">Reference proteome</keyword>
<name>D4G874_RIEPU</name>
<dbReference type="HOGENOM" id="CLU_3348075_0_0_6"/>
<dbReference type="EMBL" id="CP001085">
    <property type="protein sequence ID" value="ADD79613.1"/>
    <property type="molecule type" value="Genomic_DNA"/>
</dbReference>
<protein>
    <submittedName>
        <fullName evidence="1">Uncharacterized protein</fullName>
    </submittedName>
</protein>
<evidence type="ECO:0000313" key="2">
    <source>
        <dbReference type="Proteomes" id="UP000001700"/>
    </source>
</evidence>
<dbReference type="AlphaFoldDB" id="D4G874"/>
<proteinExistence type="predicted"/>
<dbReference type="Proteomes" id="UP000001700">
    <property type="component" value="Chromosome"/>
</dbReference>
<reference evidence="1" key="1">
    <citation type="submission" date="2008-05" db="EMBL/GenBank/DDBJ databases">
        <title>Genome sequence of Riesia pediculicola USDA.</title>
        <authorList>
            <person name="Kirkness E.F."/>
        </authorList>
    </citation>
    <scope>NUCLEOTIDE SEQUENCE [LARGE SCALE GENOMIC DNA]</scope>
    <source>
        <strain evidence="1">USDA</strain>
    </source>
</reference>
<organism evidence="1 2">
    <name type="scientific">Riesia pediculicola (strain USDA)</name>
    <dbReference type="NCBI Taxonomy" id="515618"/>
    <lineage>
        <taxon>Bacteria</taxon>
        <taxon>Pseudomonadati</taxon>
        <taxon>Pseudomonadota</taxon>
        <taxon>Gammaproteobacteria</taxon>
        <taxon>Enterobacterales</taxon>
        <taxon>Enterobacteriaceae</taxon>
        <taxon>Candidatus Riesia</taxon>
    </lineage>
</organism>
<evidence type="ECO:0000313" key="1">
    <source>
        <dbReference type="EMBL" id="ADD79613.1"/>
    </source>
</evidence>
<gene>
    <name evidence="1" type="ordered locus">RIEPE_0279</name>
</gene>
<dbReference type="KEGG" id="rip:RIEPE_0279"/>